<evidence type="ECO:0000256" key="1">
    <source>
        <dbReference type="ARBA" id="ARBA00023242"/>
    </source>
</evidence>
<evidence type="ECO:0000313" key="4">
    <source>
        <dbReference type="EMBL" id="KAG2237075.1"/>
    </source>
</evidence>
<dbReference type="SMART" id="SM00066">
    <property type="entry name" value="GAL4"/>
    <property type="match status" value="1"/>
</dbReference>
<dbReference type="AlphaFoldDB" id="A0A8H7SZ06"/>
<keyword evidence="5" id="KW-1185">Reference proteome</keyword>
<proteinExistence type="predicted"/>
<dbReference type="Proteomes" id="UP000613177">
    <property type="component" value="Unassembled WGS sequence"/>
</dbReference>
<dbReference type="CDD" id="cd00067">
    <property type="entry name" value="GAL4"/>
    <property type="match status" value="1"/>
</dbReference>
<dbReference type="PRINTS" id="PR00054">
    <property type="entry name" value="FUNGALZNCYS"/>
</dbReference>
<accession>A0A8H7SZ06</accession>
<feature type="domain" description="Zn(2)-C6 fungal-type" evidence="3">
    <location>
        <begin position="44"/>
        <end position="75"/>
    </location>
</feature>
<dbReference type="PROSITE" id="PS50048">
    <property type="entry name" value="ZN2_CY6_FUNGAL_2"/>
    <property type="match status" value="1"/>
</dbReference>
<dbReference type="GO" id="GO:0000981">
    <property type="term" value="F:DNA-binding transcription factor activity, RNA polymerase II-specific"/>
    <property type="evidence" value="ECO:0007669"/>
    <property type="project" value="InterPro"/>
</dbReference>
<evidence type="ECO:0000259" key="3">
    <source>
        <dbReference type="PROSITE" id="PS50048"/>
    </source>
</evidence>
<dbReference type="Gene3D" id="4.10.240.10">
    <property type="entry name" value="Zn(2)-C6 fungal-type DNA-binding domain"/>
    <property type="match status" value="1"/>
</dbReference>
<reference evidence="4" key="1">
    <citation type="submission" date="2021-01" db="EMBL/GenBank/DDBJ databases">
        <title>Metabolic potential, ecology and presence of endohyphal bacteria is reflected in genomic diversity of Mucoromycotina.</title>
        <authorList>
            <person name="Muszewska A."/>
            <person name="Okrasinska A."/>
            <person name="Steczkiewicz K."/>
            <person name="Drgas O."/>
            <person name="Orlowska M."/>
            <person name="Perlinska-Lenart U."/>
            <person name="Aleksandrzak-Piekarczyk T."/>
            <person name="Szatraj K."/>
            <person name="Zielenkiewicz U."/>
            <person name="Pilsyk S."/>
            <person name="Malc E."/>
            <person name="Mieczkowski P."/>
            <person name="Kruszewska J.S."/>
            <person name="Biernat P."/>
            <person name="Pawlowska J."/>
        </authorList>
    </citation>
    <scope>NUCLEOTIDE SEQUENCE</scope>
    <source>
        <strain evidence="4">WA0000018081</strain>
    </source>
</reference>
<dbReference type="GO" id="GO:0003677">
    <property type="term" value="F:DNA binding"/>
    <property type="evidence" value="ECO:0007669"/>
    <property type="project" value="InterPro"/>
</dbReference>
<evidence type="ECO:0000256" key="2">
    <source>
        <dbReference type="SAM" id="MobiDB-lite"/>
    </source>
</evidence>
<keyword evidence="1" id="KW-0539">Nucleus</keyword>
<feature type="region of interest" description="Disordered" evidence="2">
    <location>
        <begin position="1"/>
        <end position="38"/>
    </location>
</feature>
<sequence>MNILKPQHQHHQQQNNLINNLNTDNNSHLSTNTQPLKRTRAKRSCDFCRKRKSRCDADSSTPCSNCKAWGYTCEFETVRKKRGPPSV</sequence>
<comment type="caution">
    <text evidence="4">The sequence shown here is derived from an EMBL/GenBank/DDBJ whole genome shotgun (WGS) entry which is preliminary data.</text>
</comment>
<feature type="compositionally biased region" description="Low complexity" evidence="2">
    <location>
        <begin position="12"/>
        <end position="33"/>
    </location>
</feature>
<dbReference type="GO" id="GO:0005634">
    <property type="term" value="C:nucleus"/>
    <property type="evidence" value="ECO:0007669"/>
    <property type="project" value="InterPro"/>
</dbReference>
<evidence type="ECO:0000313" key="5">
    <source>
        <dbReference type="Proteomes" id="UP000613177"/>
    </source>
</evidence>
<dbReference type="PROSITE" id="PS00463">
    <property type="entry name" value="ZN2_CY6_FUNGAL_1"/>
    <property type="match status" value="1"/>
</dbReference>
<protein>
    <recommendedName>
        <fullName evidence="3">Zn(2)-C6 fungal-type domain-containing protein</fullName>
    </recommendedName>
</protein>
<name>A0A8H7SZ06_9FUNG</name>
<dbReference type="SUPFAM" id="SSF57701">
    <property type="entry name" value="Zn2/Cys6 DNA-binding domain"/>
    <property type="match status" value="1"/>
</dbReference>
<dbReference type="InterPro" id="IPR050797">
    <property type="entry name" value="Carb_Metab_Trans_Reg"/>
</dbReference>
<organism evidence="4 5">
    <name type="scientific">Thamnidium elegans</name>
    <dbReference type="NCBI Taxonomy" id="101142"/>
    <lineage>
        <taxon>Eukaryota</taxon>
        <taxon>Fungi</taxon>
        <taxon>Fungi incertae sedis</taxon>
        <taxon>Mucoromycota</taxon>
        <taxon>Mucoromycotina</taxon>
        <taxon>Mucoromycetes</taxon>
        <taxon>Mucorales</taxon>
        <taxon>Mucorineae</taxon>
        <taxon>Mucoraceae</taxon>
        <taxon>Thamnidium</taxon>
    </lineage>
</organism>
<gene>
    <name evidence="4" type="ORF">INT48_001843</name>
</gene>
<dbReference type="PANTHER" id="PTHR31668">
    <property type="entry name" value="GLUCOSE TRANSPORT TRANSCRIPTION REGULATOR RGT1-RELATED-RELATED"/>
    <property type="match status" value="1"/>
</dbReference>
<dbReference type="InterPro" id="IPR020448">
    <property type="entry name" value="Maltose_ferment_reg_DNA-bd"/>
</dbReference>
<dbReference type="Pfam" id="PF00172">
    <property type="entry name" value="Zn_clus"/>
    <property type="match status" value="1"/>
</dbReference>
<dbReference type="InterPro" id="IPR036864">
    <property type="entry name" value="Zn2-C6_fun-type_DNA-bd_sf"/>
</dbReference>
<dbReference type="InterPro" id="IPR001138">
    <property type="entry name" value="Zn2Cys6_DnaBD"/>
</dbReference>
<dbReference type="GO" id="GO:0008270">
    <property type="term" value="F:zinc ion binding"/>
    <property type="evidence" value="ECO:0007669"/>
    <property type="project" value="InterPro"/>
</dbReference>
<dbReference type="EMBL" id="JAEPRE010000010">
    <property type="protein sequence ID" value="KAG2237075.1"/>
    <property type="molecule type" value="Genomic_DNA"/>
</dbReference>